<evidence type="ECO:0000256" key="11">
    <source>
        <dbReference type="ARBA" id="ARBA00022729"/>
    </source>
</evidence>
<dbReference type="InterPro" id="IPR051420">
    <property type="entry name" value="Ser_Thr_Kinases_DiverseReg"/>
</dbReference>
<dbReference type="SUPFAM" id="SSF56112">
    <property type="entry name" value="Protein kinase-like (PK-like)"/>
    <property type="match status" value="1"/>
</dbReference>
<evidence type="ECO:0000313" key="28">
    <source>
        <dbReference type="Proteomes" id="UP000237347"/>
    </source>
</evidence>
<dbReference type="GO" id="GO:0005524">
    <property type="term" value="F:ATP binding"/>
    <property type="evidence" value="ECO:0007669"/>
    <property type="project" value="UniProtKB-UniRule"/>
</dbReference>
<keyword evidence="13 23" id="KW-0547">Nucleotide-binding</keyword>
<keyword evidence="7" id="KW-0597">Phosphoprotein</keyword>
<gene>
    <name evidence="27" type="ORF">CFP56_015490</name>
</gene>
<evidence type="ECO:0000256" key="1">
    <source>
        <dbReference type="ARBA" id="ARBA00004191"/>
    </source>
</evidence>
<comment type="catalytic activity">
    <reaction evidence="21">
        <text>L-threonyl-[protein] + ATP = O-phospho-L-threonyl-[protein] + ADP + H(+)</text>
        <dbReference type="Rhea" id="RHEA:46608"/>
        <dbReference type="Rhea" id="RHEA-COMP:11060"/>
        <dbReference type="Rhea" id="RHEA-COMP:11605"/>
        <dbReference type="ChEBI" id="CHEBI:15378"/>
        <dbReference type="ChEBI" id="CHEBI:30013"/>
        <dbReference type="ChEBI" id="CHEBI:30616"/>
        <dbReference type="ChEBI" id="CHEBI:61977"/>
        <dbReference type="ChEBI" id="CHEBI:456216"/>
        <dbReference type="EC" id="2.7.11.1"/>
    </reaction>
</comment>
<dbReference type="GO" id="GO:0051707">
    <property type="term" value="P:response to other organism"/>
    <property type="evidence" value="ECO:0007669"/>
    <property type="project" value="UniProtKB-ARBA"/>
</dbReference>
<feature type="transmembrane region" description="Helical" evidence="25">
    <location>
        <begin position="158"/>
        <end position="180"/>
    </location>
</feature>
<evidence type="ECO:0000256" key="9">
    <source>
        <dbReference type="ARBA" id="ARBA00022679"/>
    </source>
</evidence>
<dbReference type="PROSITE" id="PS00107">
    <property type="entry name" value="PROTEIN_KINASE_ATP"/>
    <property type="match status" value="1"/>
</dbReference>
<keyword evidence="17 25" id="KW-0472">Membrane</keyword>
<dbReference type="SMART" id="SM00365">
    <property type="entry name" value="LRR_SD22"/>
    <property type="match status" value="3"/>
</dbReference>
<dbReference type="Gene3D" id="3.30.200.20">
    <property type="entry name" value="Phosphorylase Kinase, domain 1"/>
    <property type="match status" value="1"/>
</dbReference>
<name>A0AAW0KPB0_QUESU</name>
<dbReference type="PANTHER" id="PTHR48005:SF70">
    <property type="entry name" value="MDIS1-INTERACTING RECEPTOR LIKE KINASE 2-LIKE"/>
    <property type="match status" value="1"/>
</dbReference>
<evidence type="ECO:0000256" key="12">
    <source>
        <dbReference type="ARBA" id="ARBA00022737"/>
    </source>
</evidence>
<evidence type="ECO:0000256" key="3">
    <source>
        <dbReference type="ARBA" id="ARBA00012513"/>
    </source>
</evidence>
<evidence type="ECO:0000256" key="17">
    <source>
        <dbReference type="ARBA" id="ARBA00023136"/>
    </source>
</evidence>
<keyword evidence="16 25" id="KW-1133">Transmembrane helix</keyword>
<evidence type="ECO:0000256" key="5">
    <source>
        <dbReference type="ARBA" id="ARBA00022512"/>
    </source>
</evidence>
<protein>
    <recommendedName>
        <fullName evidence="3">non-specific serine/threonine protein kinase</fullName>
        <ecNumber evidence="3">2.7.11.1</ecNumber>
    </recommendedName>
</protein>
<keyword evidence="14" id="KW-0418">Kinase</keyword>
<dbReference type="InterPro" id="IPR000719">
    <property type="entry name" value="Prot_kinase_dom"/>
</dbReference>
<dbReference type="InterPro" id="IPR008266">
    <property type="entry name" value="Tyr_kinase_AS"/>
</dbReference>
<evidence type="ECO:0000256" key="19">
    <source>
        <dbReference type="ARBA" id="ARBA00023180"/>
    </source>
</evidence>
<proteinExistence type="inferred from homology"/>
<comment type="subcellular location">
    <subcellularLocation>
        <location evidence="2">Cell membrane</location>
        <topology evidence="2">Single-pass type I membrane protein</topology>
    </subcellularLocation>
    <subcellularLocation>
        <location evidence="1">Secreted</location>
        <location evidence="1">Cell wall</location>
    </subcellularLocation>
</comment>
<dbReference type="InterPro" id="IPR003591">
    <property type="entry name" value="Leu-rich_rpt_typical-subtyp"/>
</dbReference>
<evidence type="ECO:0000256" key="15">
    <source>
        <dbReference type="ARBA" id="ARBA00022840"/>
    </source>
</evidence>
<feature type="compositionally biased region" description="Basic and acidic residues" evidence="24">
    <location>
        <begin position="112"/>
        <end position="122"/>
    </location>
</feature>
<organism evidence="27 28">
    <name type="scientific">Quercus suber</name>
    <name type="common">Cork oak</name>
    <dbReference type="NCBI Taxonomy" id="58331"/>
    <lineage>
        <taxon>Eukaryota</taxon>
        <taxon>Viridiplantae</taxon>
        <taxon>Streptophyta</taxon>
        <taxon>Embryophyta</taxon>
        <taxon>Tracheophyta</taxon>
        <taxon>Spermatophyta</taxon>
        <taxon>Magnoliopsida</taxon>
        <taxon>eudicotyledons</taxon>
        <taxon>Gunneridae</taxon>
        <taxon>Pentapetalae</taxon>
        <taxon>rosids</taxon>
        <taxon>fabids</taxon>
        <taxon>Fagales</taxon>
        <taxon>Fagaceae</taxon>
        <taxon>Quercus</taxon>
    </lineage>
</organism>
<evidence type="ECO:0000256" key="21">
    <source>
        <dbReference type="ARBA" id="ARBA00047899"/>
    </source>
</evidence>
<keyword evidence="15 23" id="KW-0067">ATP-binding</keyword>
<feature type="domain" description="Protein kinase" evidence="26">
    <location>
        <begin position="977"/>
        <end position="1250"/>
    </location>
</feature>
<evidence type="ECO:0000256" key="24">
    <source>
        <dbReference type="SAM" id="MobiDB-lite"/>
    </source>
</evidence>
<dbReference type="EC" id="2.7.11.1" evidence="3"/>
<keyword evidence="12" id="KW-0677">Repeat</keyword>
<evidence type="ECO:0000313" key="27">
    <source>
        <dbReference type="EMBL" id="KAK7841385.1"/>
    </source>
</evidence>
<feature type="binding site" evidence="23">
    <location>
        <position position="1006"/>
    </location>
    <ligand>
        <name>ATP</name>
        <dbReference type="ChEBI" id="CHEBI:30616"/>
    </ligand>
</feature>
<dbReference type="FunFam" id="3.80.10.10:FF:000416">
    <property type="entry name" value="Probable leucine-rich repeat receptor-like protein kinase At5g63930"/>
    <property type="match status" value="1"/>
</dbReference>
<dbReference type="GO" id="GO:0005886">
    <property type="term" value="C:plasma membrane"/>
    <property type="evidence" value="ECO:0007669"/>
    <property type="project" value="UniProtKB-SubCell"/>
</dbReference>
<evidence type="ECO:0000256" key="20">
    <source>
        <dbReference type="ARBA" id="ARBA00038043"/>
    </source>
</evidence>
<evidence type="ECO:0000256" key="16">
    <source>
        <dbReference type="ARBA" id="ARBA00022989"/>
    </source>
</evidence>
<accession>A0AAW0KPB0</accession>
<dbReference type="FunFam" id="3.80.10.10:FF:000453">
    <property type="entry name" value="Leucine-rich receptor-like protein kinase family protein"/>
    <property type="match status" value="1"/>
</dbReference>
<keyword evidence="28" id="KW-1185">Reference proteome</keyword>
<keyword evidence="6" id="KW-0723">Serine/threonine-protein kinase</keyword>
<keyword evidence="8" id="KW-0433">Leucine-rich repeat</keyword>
<evidence type="ECO:0000256" key="25">
    <source>
        <dbReference type="SAM" id="Phobius"/>
    </source>
</evidence>
<dbReference type="Pfam" id="PF00560">
    <property type="entry name" value="LRR_1"/>
    <property type="match status" value="5"/>
</dbReference>
<comment type="caution">
    <text evidence="27">The sequence shown here is derived from an EMBL/GenBank/DDBJ whole genome shotgun (WGS) entry which is preliminary data.</text>
</comment>
<evidence type="ECO:0000256" key="13">
    <source>
        <dbReference type="ARBA" id="ARBA00022741"/>
    </source>
</evidence>
<dbReference type="FunFam" id="3.80.10.10:FF:000177">
    <property type="entry name" value="Leucine-rich repeat receptor-like serine/threonine-protein kinase At1g17230"/>
    <property type="match status" value="1"/>
</dbReference>
<evidence type="ECO:0000256" key="2">
    <source>
        <dbReference type="ARBA" id="ARBA00004251"/>
    </source>
</evidence>
<dbReference type="AlphaFoldDB" id="A0AAW0KPB0"/>
<dbReference type="InterPro" id="IPR017441">
    <property type="entry name" value="Protein_kinase_ATP_BS"/>
</dbReference>
<dbReference type="Pfam" id="PF00069">
    <property type="entry name" value="Pkinase"/>
    <property type="match status" value="1"/>
</dbReference>
<evidence type="ECO:0000256" key="14">
    <source>
        <dbReference type="ARBA" id="ARBA00022777"/>
    </source>
</evidence>
<evidence type="ECO:0000256" key="23">
    <source>
        <dbReference type="PROSITE-ProRule" id="PRU10141"/>
    </source>
</evidence>
<dbReference type="SUPFAM" id="SSF52058">
    <property type="entry name" value="L domain-like"/>
    <property type="match status" value="3"/>
</dbReference>
<evidence type="ECO:0000256" key="6">
    <source>
        <dbReference type="ARBA" id="ARBA00022527"/>
    </source>
</evidence>
<evidence type="ECO:0000256" key="18">
    <source>
        <dbReference type="ARBA" id="ARBA00023170"/>
    </source>
</evidence>
<dbReference type="GO" id="GO:0006952">
    <property type="term" value="P:defense response"/>
    <property type="evidence" value="ECO:0007669"/>
    <property type="project" value="UniProtKB-ARBA"/>
</dbReference>
<evidence type="ECO:0000256" key="22">
    <source>
        <dbReference type="ARBA" id="ARBA00048679"/>
    </source>
</evidence>
<keyword evidence="10 25" id="KW-0812">Transmembrane</keyword>
<dbReference type="Proteomes" id="UP000237347">
    <property type="component" value="Unassembled WGS sequence"/>
</dbReference>
<dbReference type="Pfam" id="PF08263">
    <property type="entry name" value="LRRNT_2"/>
    <property type="match status" value="1"/>
</dbReference>
<dbReference type="GO" id="GO:0004674">
    <property type="term" value="F:protein serine/threonine kinase activity"/>
    <property type="evidence" value="ECO:0007669"/>
    <property type="project" value="UniProtKB-KW"/>
</dbReference>
<evidence type="ECO:0000256" key="4">
    <source>
        <dbReference type="ARBA" id="ARBA00022475"/>
    </source>
</evidence>
<dbReference type="InterPro" id="IPR011009">
    <property type="entry name" value="Kinase-like_dom_sf"/>
</dbReference>
<evidence type="ECO:0000259" key="26">
    <source>
        <dbReference type="PROSITE" id="PS50011"/>
    </source>
</evidence>
<keyword evidence="11" id="KW-0732">Signal</keyword>
<comment type="similarity">
    <text evidence="20">Belongs to the polygalacturonase-inhibiting protein family.</text>
</comment>
<comment type="catalytic activity">
    <reaction evidence="22">
        <text>L-seryl-[protein] + ATP = O-phospho-L-seryl-[protein] + ADP + H(+)</text>
        <dbReference type="Rhea" id="RHEA:17989"/>
        <dbReference type="Rhea" id="RHEA-COMP:9863"/>
        <dbReference type="Rhea" id="RHEA-COMP:11604"/>
        <dbReference type="ChEBI" id="CHEBI:15378"/>
        <dbReference type="ChEBI" id="CHEBI:29999"/>
        <dbReference type="ChEBI" id="CHEBI:30616"/>
        <dbReference type="ChEBI" id="CHEBI:83421"/>
        <dbReference type="ChEBI" id="CHEBI:456216"/>
        <dbReference type="EC" id="2.7.11.1"/>
    </reaction>
</comment>
<reference evidence="27 28" key="1">
    <citation type="journal article" date="2018" name="Sci. Data">
        <title>The draft genome sequence of cork oak.</title>
        <authorList>
            <person name="Ramos A.M."/>
            <person name="Usie A."/>
            <person name="Barbosa P."/>
            <person name="Barros P.M."/>
            <person name="Capote T."/>
            <person name="Chaves I."/>
            <person name="Simoes F."/>
            <person name="Abreu I."/>
            <person name="Carrasquinho I."/>
            <person name="Faro C."/>
            <person name="Guimaraes J.B."/>
            <person name="Mendonca D."/>
            <person name="Nobrega F."/>
            <person name="Rodrigues L."/>
            <person name="Saibo N.J.M."/>
            <person name="Varela M.C."/>
            <person name="Egas C."/>
            <person name="Matos J."/>
            <person name="Miguel C.M."/>
            <person name="Oliveira M.M."/>
            <person name="Ricardo C.P."/>
            <person name="Goncalves S."/>
        </authorList>
    </citation>
    <scope>NUCLEOTIDE SEQUENCE [LARGE SCALE GENOMIC DNA]</scope>
    <source>
        <strain evidence="28">cv. HL8</strain>
    </source>
</reference>
<sequence>MVKPILAISENIKPRFQRESIQKGGKLAVVSNSTTTMESPKSHPITNESSLFIASLISVMEVKSDTRVAKISDIDATLSMRDSSTIFAPINSNSQQTQWQVFNMVKIPDKEKSATTEMKGNEPDQSNQPPHCAIWKPPPWPILKLAYRSSLSLRVLHFSEFCVAFCSALYFSLVFIFYIGKAFKEAEALLNWKASLDNQSKSLLSSWVGDHPCNNWVGITCDDLELGVARLNLSSFGLKGTLYNLNFSSFPYLRTLCLLQNSLYGTIPDSIGDLSKLTHLDFSHNNLSSTFPSSIFNLSKLRFFDFTGNQISGRIPPEIGQMISLQYLMVSENLLNGSLPQEIGALRDLIFLALNGNSLVGPIPASMGSLSNLSLLFLHDNKLSGSIPREIGKLGNLNILFLLNNKFSGSIPREVGMMRSLTQLDLSSNFLIGPIPSSIGNLSELRLLYFYSNSLSGSIPEELGLLKHLWVVQLLRNQLTGPIPASIGKMVELSDLKLHRNKLSGPIPTTIGNLTKLTTLALYLNELSGSIPASFGNLAALRSIFLHENKLSGSIPSTIGNLTMITSLSLGMNDLSGSVPVEMNNLTRLTNLQLSENNFVGQLPPQICQSGTLVYFGAVNNHFIGPIPKSLKNCSSLFRVRLDGNHLTGNIAEDFDIYPNLNYIDLSSNNLYGELSSKWGQSHNLTNLKLSNNKISGSIPPEIGNATMLGVLDLSSNHLVGKIPKDLGRLKSLIKLLLNNNQLSGNIPLEIGMLSVLDHCNLAANNLSGLIPKQLGECSRLLFLNLSRNTLDGSIPCDIGSLQSLQGLDVSKNFLVGEIPRKLGGMKQLDILNLSHNNLFGSIPSTFRDSVSLTSIDISYNELEGPIPNITAFRKAPIAALKNNRGLCGNVVGLKACPKRIPNRSSKRHNQFLVIILVSFLGTLLIIFIIVGVLFLCPIVKKIEDKPRETHDDNIFAIWSYEGKMVYKNIIEATEEFDSKYCIGVGGYGSVYKAELPTSQVVAVKKLHPLLDGEISNQKAFTSEICALTEIRHRNIVKLYGFCSHPKHSLLVYEFLESGSLVKLLNSEERAKSFDWFKRVNVIKGVANALSYMHHDCLPSIIHRDISSKNILLDQKYEARISDFGTARLLKPDSFNWTSHAGTFGYMAPELAYTMEVNEKCDVFSFGVLTLEIIMGKHPRDLTSSLSSPTFTIRELLLKDMLDQRLSLPMDEAAREVFSIAKIAIACLHTIPQSRPTMRQVSQKLSTQKLHLPNTLQSITLGEVVDLGGLIG</sequence>
<dbReference type="FunFam" id="3.30.200.20:FF:000309">
    <property type="entry name" value="Leucine-rich repeat receptor protein kinase MSP1"/>
    <property type="match status" value="1"/>
</dbReference>
<keyword evidence="19" id="KW-0325">Glycoprotein</keyword>
<dbReference type="PROSITE" id="PS00109">
    <property type="entry name" value="PROTEIN_KINASE_TYR"/>
    <property type="match status" value="1"/>
</dbReference>
<dbReference type="Gene3D" id="1.10.510.10">
    <property type="entry name" value="Transferase(Phosphotransferase) domain 1"/>
    <property type="match status" value="1"/>
</dbReference>
<dbReference type="SMART" id="SM00369">
    <property type="entry name" value="LRR_TYP"/>
    <property type="match status" value="10"/>
</dbReference>
<dbReference type="FunFam" id="1.10.510.10:FF:000445">
    <property type="entry name" value="MDIS1-interacting receptor like kinase 2"/>
    <property type="match status" value="1"/>
</dbReference>
<dbReference type="Gene3D" id="3.80.10.10">
    <property type="entry name" value="Ribonuclease Inhibitor"/>
    <property type="match status" value="5"/>
</dbReference>
<dbReference type="InterPro" id="IPR013210">
    <property type="entry name" value="LRR_N_plant-typ"/>
</dbReference>
<dbReference type="InterPro" id="IPR001611">
    <property type="entry name" value="Leu-rich_rpt"/>
</dbReference>
<keyword evidence="4" id="KW-1003">Cell membrane</keyword>
<dbReference type="InterPro" id="IPR032675">
    <property type="entry name" value="LRR_dom_sf"/>
</dbReference>
<dbReference type="PANTHER" id="PTHR48005">
    <property type="entry name" value="LEUCINE RICH REPEAT KINASE 2"/>
    <property type="match status" value="1"/>
</dbReference>
<dbReference type="Pfam" id="PF13855">
    <property type="entry name" value="LRR_8"/>
    <property type="match status" value="3"/>
</dbReference>
<keyword evidence="18" id="KW-0675">Receptor</keyword>
<dbReference type="EMBL" id="PKMF04000242">
    <property type="protein sequence ID" value="KAK7841385.1"/>
    <property type="molecule type" value="Genomic_DNA"/>
</dbReference>
<dbReference type="GO" id="GO:0009791">
    <property type="term" value="P:post-embryonic development"/>
    <property type="evidence" value="ECO:0007669"/>
    <property type="project" value="UniProtKB-ARBA"/>
</dbReference>
<evidence type="ECO:0000256" key="8">
    <source>
        <dbReference type="ARBA" id="ARBA00022614"/>
    </source>
</evidence>
<feature type="transmembrane region" description="Helical" evidence="25">
    <location>
        <begin position="912"/>
        <end position="940"/>
    </location>
</feature>
<dbReference type="PROSITE" id="PS50011">
    <property type="entry name" value="PROTEIN_KINASE_DOM"/>
    <property type="match status" value="1"/>
</dbReference>
<feature type="region of interest" description="Disordered" evidence="24">
    <location>
        <begin position="112"/>
        <end position="131"/>
    </location>
</feature>
<keyword evidence="9" id="KW-0808">Transferase</keyword>
<keyword evidence="5" id="KW-0134">Cell wall</keyword>
<dbReference type="PROSITE" id="PS51450">
    <property type="entry name" value="LRR"/>
    <property type="match status" value="1"/>
</dbReference>
<dbReference type="FunFam" id="3.80.10.10:FF:000400">
    <property type="entry name" value="Nuclear pore complex protein NUP107"/>
    <property type="match status" value="1"/>
</dbReference>
<evidence type="ECO:0000256" key="7">
    <source>
        <dbReference type="ARBA" id="ARBA00022553"/>
    </source>
</evidence>
<evidence type="ECO:0000256" key="10">
    <source>
        <dbReference type="ARBA" id="ARBA00022692"/>
    </source>
</evidence>
<keyword evidence="5" id="KW-0964">Secreted</keyword>